<proteinExistence type="predicted"/>
<name>A0ACB7TR65_HYAAI</name>
<evidence type="ECO:0000313" key="1">
    <source>
        <dbReference type="EMBL" id="KAH6947349.1"/>
    </source>
</evidence>
<dbReference type="Proteomes" id="UP000821845">
    <property type="component" value="Chromosome 1"/>
</dbReference>
<gene>
    <name evidence="1" type="ORF">HPB50_018475</name>
</gene>
<organism evidence="1 2">
    <name type="scientific">Hyalomma asiaticum</name>
    <name type="common">Tick</name>
    <dbReference type="NCBI Taxonomy" id="266040"/>
    <lineage>
        <taxon>Eukaryota</taxon>
        <taxon>Metazoa</taxon>
        <taxon>Ecdysozoa</taxon>
        <taxon>Arthropoda</taxon>
        <taxon>Chelicerata</taxon>
        <taxon>Arachnida</taxon>
        <taxon>Acari</taxon>
        <taxon>Parasitiformes</taxon>
        <taxon>Ixodida</taxon>
        <taxon>Ixodoidea</taxon>
        <taxon>Ixodidae</taxon>
        <taxon>Hyalomminae</taxon>
        <taxon>Hyalomma</taxon>
    </lineage>
</organism>
<reference evidence="1" key="1">
    <citation type="submission" date="2020-05" db="EMBL/GenBank/DDBJ databases">
        <title>Large-scale comparative analyses of tick genomes elucidate their genetic diversity and vector capacities.</title>
        <authorList>
            <person name="Jia N."/>
            <person name="Wang J."/>
            <person name="Shi W."/>
            <person name="Du L."/>
            <person name="Sun Y."/>
            <person name="Zhan W."/>
            <person name="Jiang J."/>
            <person name="Wang Q."/>
            <person name="Zhang B."/>
            <person name="Ji P."/>
            <person name="Sakyi L.B."/>
            <person name="Cui X."/>
            <person name="Yuan T."/>
            <person name="Jiang B."/>
            <person name="Yang W."/>
            <person name="Lam T.T.-Y."/>
            <person name="Chang Q."/>
            <person name="Ding S."/>
            <person name="Wang X."/>
            <person name="Zhu J."/>
            <person name="Ruan X."/>
            <person name="Zhao L."/>
            <person name="Wei J."/>
            <person name="Que T."/>
            <person name="Du C."/>
            <person name="Cheng J."/>
            <person name="Dai P."/>
            <person name="Han X."/>
            <person name="Huang E."/>
            <person name="Gao Y."/>
            <person name="Liu J."/>
            <person name="Shao H."/>
            <person name="Ye R."/>
            <person name="Li L."/>
            <person name="Wei W."/>
            <person name="Wang X."/>
            <person name="Wang C."/>
            <person name="Yang T."/>
            <person name="Huo Q."/>
            <person name="Li W."/>
            <person name="Guo W."/>
            <person name="Chen H."/>
            <person name="Zhou L."/>
            <person name="Ni X."/>
            <person name="Tian J."/>
            <person name="Zhou Y."/>
            <person name="Sheng Y."/>
            <person name="Liu T."/>
            <person name="Pan Y."/>
            <person name="Xia L."/>
            <person name="Li J."/>
            <person name="Zhao F."/>
            <person name="Cao W."/>
        </authorList>
    </citation>
    <scope>NUCLEOTIDE SEQUENCE</scope>
    <source>
        <strain evidence="1">Hyas-2018</strain>
    </source>
</reference>
<sequence>MRGRRGFSLLSSGPFKGRAFPRVLERRGRPAADLACAKTGHHHGPSCALTVIEFDPPRSPAVLLNANEPYEWHLIHCQAFSMRSHQKETVERVCFFSAPFRETYFFSARGMYGTLGAVNTVIEPPECILALEVRPELLSLDLKSVGELPTGAVKYFNSPKEGEAHYPAVL</sequence>
<accession>A0ACB7TR65</accession>
<dbReference type="EMBL" id="CM023481">
    <property type="protein sequence ID" value="KAH6947349.1"/>
    <property type="molecule type" value="Genomic_DNA"/>
</dbReference>
<comment type="caution">
    <text evidence="1">The sequence shown here is derived from an EMBL/GenBank/DDBJ whole genome shotgun (WGS) entry which is preliminary data.</text>
</comment>
<protein>
    <submittedName>
        <fullName evidence="1">Uncharacterized protein</fullName>
    </submittedName>
</protein>
<evidence type="ECO:0000313" key="2">
    <source>
        <dbReference type="Proteomes" id="UP000821845"/>
    </source>
</evidence>
<keyword evidence="2" id="KW-1185">Reference proteome</keyword>